<dbReference type="GO" id="GO:0016020">
    <property type="term" value="C:membrane"/>
    <property type="evidence" value="ECO:0007669"/>
    <property type="project" value="InterPro"/>
</dbReference>
<evidence type="ECO:0000313" key="5">
    <source>
        <dbReference type="Proteomes" id="UP000051658"/>
    </source>
</evidence>
<dbReference type="PIRSF" id="PIRSF031509">
    <property type="entry name" value="Cell_wall_LiaF/YvqF"/>
    <property type="match status" value="1"/>
</dbReference>
<dbReference type="GeneID" id="89589106"/>
<dbReference type="Proteomes" id="UP000051658">
    <property type="component" value="Unassembled WGS sequence"/>
</dbReference>
<keyword evidence="5" id="KW-1185">Reference proteome</keyword>
<feature type="domain" description="DUF7649" evidence="3">
    <location>
        <begin position="2"/>
        <end position="88"/>
    </location>
</feature>
<feature type="transmembrane region" description="Helical" evidence="1">
    <location>
        <begin position="15"/>
        <end position="39"/>
    </location>
</feature>
<keyword evidence="1" id="KW-0472">Membrane</keyword>
<dbReference type="RefSeq" id="WP_034569242.1">
    <property type="nucleotide sequence ID" value="NZ_JQBS01000035.1"/>
</dbReference>
<feature type="domain" description="Cell wall-active antibiotics response LiaF-like C-terminal" evidence="2">
    <location>
        <begin position="132"/>
        <end position="244"/>
    </location>
</feature>
<dbReference type="NCBIfam" id="NF040535">
    <property type="entry name" value="LiaF_C_term"/>
    <property type="match status" value="1"/>
</dbReference>
<gene>
    <name evidence="4" type="ORF">IV74_GL002116</name>
</gene>
<sequence length="247" mass="28177">MKNNWQFFILIESLLFVYLIFQIFSTIPLMIAFVAGLVMSIWSLKNKFTKGYNNSFFLVLGGLLVVFVLLSTSSIWLMLIFAIFFFSISGSQLFTNMKNKNFSNAPWKRKSLVVVETSSTTEKNGKRMKRPWIGNERIGNAIYEWDDINFSIFAGDTIIDLGNTLLPKDESFVVIRKGFGKTRILVPVGVGVMIEHSAIRGKISFEGDSYTLKNETVKMYSDQYEESIRKIKIITNVLIGDIEVIEV</sequence>
<keyword evidence="1" id="KW-0812">Transmembrane</keyword>
<proteinExistence type="predicted"/>
<evidence type="ECO:0000259" key="3">
    <source>
        <dbReference type="Pfam" id="PF24661"/>
    </source>
</evidence>
<dbReference type="Pfam" id="PF24661">
    <property type="entry name" value="DUF7649"/>
    <property type="match status" value="1"/>
</dbReference>
<dbReference type="InterPro" id="IPR016975">
    <property type="entry name" value="Cell_wall_LiaF"/>
</dbReference>
<comment type="caution">
    <text evidence="4">The sequence shown here is derived from an EMBL/GenBank/DDBJ whole genome shotgun (WGS) entry which is preliminary data.</text>
</comment>
<name>A0A0R2HXA1_CARDV</name>
<dbReference type="PATRIC" id="fig|1449336.4.peg.2153"/>
<dbReference type="AlphaFoldDB" id="A0A0R2HXA1"/>
<dbReference type="InterPro" id="IPR047793">
    <property type="entry name" value="LiaF_C"/>
</dbReference>
<protein>
    <submittedName>
        <fullName evidence="4">Uncharacterized protein</fullName>
    </submittedName>
</protein>
<accession>A0A0R2HXA1</accession>
<feature type="transmembrane region" description="Helical" evidence="1">
    <location>
        <begin position="51"/>
        <end position="69"/>
    </location>
</feature>
<dbReference type="eggNOG" id="COG4758">
    <property type="taxonomic scope" value="Bacteria"/>
</dbReference>
<evidence type="ECO:0000313" key="4">
    <source>
        <dbReference type="EMBL" id="KRN54532.1"/>
    </source>
</evidence>
<dbReference type="InterPro" id="IPR024425">
    <property type="entry name" value="LiaF-like_C"/>
</dbReference>
<evidence type="ECO:0000259" key="2">
    <source>
        <dbReference type="Pfam" id="PF09922"/>
    </source>
</evidence>
<evidence type="ECO:0000256" key="1">
    <source>
        <dbReference type="SAM" id="Phobius"/>
    </source>
</evidence>
<dbReference type="EMBL" id="JQBS01000035">
    <property type="protein sequence ID" value="KRN54532.1"/>
    <property type="molecule type" value="Genomic_DNA"/>
</dbReference>
<reference evidence="4 5" key="1">
    <citation type="journal article" date="2015" name="Genome Announc.">
        <title>Expanding the biotechnology potential of lactobacilli through comparative genomics of 213 strains and associated genera.</title>
        <authorList>
            <person name="Sun Z."/>
            <person name="Harris H.M."/>
            <person name="McCann A."/>
            <person name="Guo C."/>
            <person name="Argimon S."/>
            <person name="Zhang W."/>
            <person name="Yang X."/>
            <person name="Jeffery I.B."/>
            <person name="Cooney J.C."/>
            <person name="Kagawa T.F."/>
            <person name="Liu W."/>
            <person name="Song Y."/>
            <person name="Salvetti E."/>
            <person name="Wrobel A."/>
            <person name="Rasinkangas P."/>
            <person name="Parkhill J."/>
            <person name="Rea M.C."/>
            <person name="O'Sullivan O."/>
            <person name="Ritari J."/>
            <person name="Douillard F.P."/>
            <person name="Paul Ross R."/>
            <person name="Yang R."/>
            <person name="Briner A.E."/>
            <person name="Felis G.E."/>
            <person name="de Vos W.M."/>
            <person name="Barrangou R."/>
            <person name="Klaenhammer T.R."/>
            <person name="Caufield P.W."/>
            <person name="Cui Y."/>
            <person name="Zhang H."/>
            <person name="O'Toole P.W."/>
        </authorList>
    </citation>
    <scope>NUCLEOTIDE SEQUENCE [LARGE SCALE GENOMIC DNA]</scope>
    <source>
        <strain evidence="4 5">DSM 20623</strain>
    </source>
</reference>
<keyword evidence="1" id="KW-1133">Transmembrane helix</keyword>
<dbReference type="Pfam" id="PF09922">
    <property type="entry name" value="LiaF-like_C"/>
    <property type="match status" value="1"/>
</dbReference>
<organism evidence="4 5">
    <name type="scientific">Carnobacterium divergens DSM 20623</name>
    <dbReference type="NCBI Taxonomy" id="1449336"/>
    <lineage>
        <taxon>Bacteria</taxon>
        <taxon>Bacillati</taxon>
        <taxon>Bacillota</taxon>
        <taxon>Bacilli</taxon>
        <taxon>Lactobacillales</taxon>
        <taxon>Carnobacteriaceae</taxon>
        <taxon>Carnobacterium</taxon>
    </lineage>
</organism>
<dbReference type="InterPro" id="IPR056066">
    <property type="entry name" value="DUF7649"/>
</dbReference>